<comment type="similarity">
    <text evidence="1 6">Belongs to the peptidase S1B family.</text>
</comment>
<dbReference type="PANTHER" id="PTHR15462:SF8">
    <property type="entry name" value="SERINE PROTEASE"/>
    <property type="match status" value="1"/>
</dbReference>
<dbReference type="Pfam" id="PF13365">
    <property type="entry name" value="Trypsin_2"/>
    <property type="match status" value="1"/>
</dbReference>
<dbReference type="PRINTS" id="PR00839">
    <property type="entry name" value="V8PROTEASE"/>
</dbReference>
<dbReference type="AlphaFoldDB" id="A0A923M5F0"/>
<organism evidence="7 8">
    <name type="scientific">Ramlibacter albus</name>
    <dbReference type="NCBI Taxonomy" id="2079448"/>
    <lineage>
        <taxon>Bacteria</taxon>
        <taxon>Pseudomonadati</taxon>
        <taxon>Pseudomonadota</taxon>
        <taxon>Betaproteobacteria</taxon>
        <taxon>Burkholderiales</taxon>
        <taxon>Comamonadaceae</taxon>
        <taxon>Ramlibacter</taxon>
    </lineage>
</organism>
<name>A0A923M5F0_9BURK</name>
<dbReference type="GO" id="GO:0006508">
    <property type="term" value="P:proteolysis"/>
    <property type="evidence" value="ECO:0007669"/>
    <property type="project" value="UniProtKB-KW"/>
</dbReference>
<keyword evidence="2 6" id="KW-0645">Protease</keyword>
<dbReference type="InterPro" id="IPR009003">
    <property type="entry name" value="Peptidase_S1_PA"/>
</dbReference>
<dbReference type="RefSeq" id="WP_187080644.1">
    <property type="nucleotide sequence ID" value="NZ_JACORU010000002.1"/>
</dbReference>
<protein>
    <recommendedName>
        <fullName evidence="6">Serine protease</fullName>
        <ecNumber evidence="6">3.4.21.-</ecNumber>
    </recommendedName>
</protein>
<sequence length="381" mass="40199">MATREVTNSELTTAPYSAVGLIQVYWADGTVTRGTVSMVGPNDVLTATHVIYDPAHGGLAKNFDLFFGVDFNSAANRFDSGTQSWSLRAGTFAWDALRFTDRVFSDSNPGVSFSESQFDVAVIGLSTRVGDATGWFGIDPGSDFSQWAIEIGYPNNGTGMMTGDVFVERNSTYGVYTATAGGLGPGSSGGPLFTNDYYVLGVKSGGSGGVSSWADLGMVRDPVFSFLSTDDWLLQWRQPTSLQTESALAVYRAFYGVAPGTDNARDLIARVGVEGVPAYAKDLANDFAAAPADQLASLVLQDLGVRPSTLGGSNPTASYYALLDAVTSVFVWYPDARGQVVLNMTNLLAGLESDAVYGNVAVAFNDRVDADLVAVTTVGVA</sequence>
<reference evidence="7" key="1">
    <citation type="submission" date="2020-08" db="EMBL/GenBank/DDBJ databases">
        <title>Ramlibacter sp. GTP1 16S ribosomal RNA gene genome sequencing and assembly.</title>
        <authorList>
            <person name="Kang M."/>
        </authorList>
    </citation>
    <scope>NUCLEOTIDE SEQUENCE</scope>
    <source>
        <strain evidence="7">GTP1</strain>
    </source>
</reference>
<dbReference type="PANTHER" id="PTHR15462">
    <property type="entry name" value="SERINE PROTEASE"/>
    <property type="match status" value="1"/>
</dbReference>
<dbReference type="Gene3D" id="2.40.10.10">
    <property type="entry name" value="Trypsin-like serine proteases"/>
    <property type="match status" value="2"/>
</dbReference>
<dbReference type="GO" id="GO:0008236">
    <property type="term" value="F:serine-type peptidase activity"/>
    <property type="evidence" value="ECO:0007669"/>
    <property type="project" value="UniProtKB-KW"/>
</dbReference>
<keyword evidence="8" id="KW-1185">Reference proteome</keyword>
<dbReference type="Proteomes" id="UP000596827">
    <property type="component" value="Unassembled WGS sequence"/>
</dbReference>
<evidence type="ECO:0000256" key="2">
    <source>
        <dbReference type="ARBA" id="ARBA00022670"/>
    </source>
</evidence>
<evidence type="ECO:0000256" key="3">
    <source>
        <dbReference type="ARBA" id="ARBA00022729"/>
    </source>
</evidence>
<evidence type="ECO:0000313" key="8">
    <source>
        <dbReference type="Proteomes" id="UP000596827"/>
    </source>
</evidence>
<proteinExistence type="inferred from homology"/>
<dbReference type="InterPro" id="IPR043504">
    <property type="entry name" value="Peptidase_S1_PA_chymotrypsin"/>
</dbReference>
<evidence type="ECO:0000313" key="7">
    <source>
        <dbReference type="EMBL" id="MBC5764161.1"/>
    </source>
</evidence>
<evidence type="ECO:0000256" key="5">
    <source>
        <dbReference type="ARBA" id="ARBA00022825"/>
    </source>
</evidence>
<dbReference type="EC" id="3.4.21.-" evidence="6"/>
<gene>
    <name evidence="7" type="ORF">H8R02_06860</name>
</gene>
<dbReference type="InterPro" id="IPR050966">
    <property type="entry name" value="Glutamyl_endopeptidase"/>
</dbReference>
<keyword evidence="5 6" id="KW-0720">Serine protease</keyword>
<dbReference type="InterPro" id="IPR008256">
    <property type="entry name" value="Peptidase_S1B"/>
</dbReference>
<keyword evidence="4 6" id="KW-0378">Hydrolase</keyword>
<keyword evidence="3" id="KW-0732">Signal</keyword>
<dbReference type="SUPFAM" id="SSF50494">
    <property type="entry name" value="Trypsin-like serine proteases"/>
    <property type="match status" value="1"/>
</dbReference>
<accession>A0A923M5F0</accession>
<evidence type="ECO:0000256" key="6">
    <source>
        <dbReference type="RuleBase" id="RU004296"/>
    </source>
</evidence>
<evidence type="ECO:0000256" key="4">
    <source>
        <dbReference type="ARBA" id="ARBA00022801"/>
    </source>
</evidence>
<evidence type="ECO:0000256" key="1">
    <source>
        <dbReference type="ARBA" id="ARBA00008764"/>
    </source>
</evidence>
<dbReference type="EMBL" id="JACORU010000002">
    <property type="protein sequence ID" value="MBC5764161.1"/>
    <property type="molecule type" value="Genomic_DNA"/>
</dbReference>
<comment type="caution">
    <text evidence="7">The sequence shown here is derived from an EMBL/GenBank/DDBJ whole genome shotgun (WGS) entry which is preliminary data.</text>
</comment>